<evidence type="ECO:0000313" key="5">
    <source>
        <dbReference type="Proteomes" id="UP001195724"/>
    </source>
</evidence>
<protein>
    <submittedName>
        <fullName evidence="2">Uncharacterized protein YraI</fullName>
    </submittedName>
</protein>
<keyword evidence="5" id="KW-1185">Reference proteome</keyword>
<reference evidence="3" key="2">
    <citation type="submission" date="2021-04" db="EMBL/GenBank/DDBJ databases">
        <title>Saccharothrix algeriensis WGS.</title>
        <authorList>
            <person name="Stuskova K."/>
            <person name="Hakalova E."/>
            <person name="Tebbal A.B."/>
            <person name="Eichmeier A."/>
        </authorList>
    </citation>
    <scope>NUCLEOTIDE SEQUENCE</scope>
    <source>
        <strain evidence="3">NRRL B-24137</strain>
    </source>
</reference>
<dbReference type="Proteomes" id="UP001195724">
    <property type="component" value="Unassembled WGS sequence"/>
</dbReference>
<reference evidence="2 5" key="1">
    <citation type="submission" date="2021-01" db="EMBL/GenBank/DDBJ databases">
        <title>Sequencing the genomes of 1000 actinobacteria strains.</title>
        <authorList>
            <person name="Klenk H.-P."/>
        </authorList>
    </citation>
    <scope>NUCLEOTIDE SEQUENCE [LARGE SCALE GENOMIC DNA]</scope>
    <source>
        <strain evidence="2 5">DSM 44581</strain>
    </source>
</reference>
<name>A0A8T8I0J5_9PSEU</name>
<evidence type="ECO:0000313" key="2">
    <source>
        <dbReference type="EMBL" id="MBM7809923.1"/>
    </source>
</evidence>
<dbReference type="Proteomes" id="UP000671828">
    <property type="component" value="Chromosome"/>
</dbReference>
<dbReference type="EMBL" id="CP072788">
    <property type="protein sequence ID" value="QTR04169.1"/>
    <property type="molecule type" value="Genomic_DNA"/>
</dbReference>
<evidence type="ECO:0000313" key="4">
    <source>
        <dbReference type="Proteomes" id="UP000671828"/>
    </source>
</evidence>
<dbReference type="PROSITE" id="PS51318">
    <property type="entry name" value="TAT"/>
    <property type="match status" value="1"/>
</dbReference>
<feature type="chain" id="PRO_5035897053" evidence="1">
    <location>
        <begin position="33"/>
        <end position="219"/>
    </location>
</feature>
<dbReference type="InterPro" id="IPR006311">
    <property type="entry name" value="TAT_signal"/>
</dbReference>
<evidence type="ECO:0000256" key="1">
    <source>
        <dbReference type="SAM" id="SignalP"/>
    </source>
</evidence>
<keyword evidence="1" id="KW-0732">Signal</keyword>
<sequence length="219" mass="21637">MTSSRIRRLAAASAVLAATATGLTALTTPAAAAVTGTVETSGGPLTVRRAPTTSASAVGAVADGASVAIDCQTTGTSVTGPLGTTTIWDHVPALGGYVSDAYVRTGSDGRVAPDCGVGTGSAACSTGACAGEASFDSAARTFTVRDRAADGRSAVVAYWLGGGIGPLYAWNSGGNGTAVDRPVAAARDDWVYYRVCVADYSATDPKLLACSAGLTDYAA</sequence>
<proteinExistence type="predicted"/>
<dbReference type="RefSeq" id="WP_204840971.1">
    <property type="nucleotide sequence ID" value="NZ_JAFBCL010000001.1"/>
</dbReference>
<gene>
    <name evidence="3" type="ORF">J7S33_04150</name>
    <name evidence="2" type="ORF">JOE68_000788</name>
</gene>
<organism evidence="3 4">
    <name type="scientific">Saccharothrix algeriensis</name>
    <dbReference type="NCBI Taxonomy" id="173560"/>
    <lineage>
        <taxon>Bacteria</taxon>
        <taxon>Bacillati</taxon>
        <taxon>Actinomycetota</taxon>
        <taxon>Actinomycetes</taxon>
        <taxon>Pseudonocardiales</taxon>
        <taxon>Pseudonocardiaceae</taxon>
        <taxon>Saccharothrix</taxon>
    </lineage>
</organism>
<evidence type="ECO:0000313" key="3">
    <source>
        <dbReference type="EMBL" id="QTR04169.1"/>
    </source>
</evidence>
<dbReference type="EMBL" id="JAFBCL010000001">
    <property type="protein sequence ID" value="MBM7809923.1"/>
    <property type="molecule type" value="Genomic_DNA"/>
</dbReference>
<dbReference type="AlphaFoldDB" id="A0A8T8I0J5"/>
<accession>A0A8T8I0J5</accession>
<feature type="signal peptide" evidence="1">
    <location>
        <begin position="1"/>
        <end position="32"/>
    </location>
</feature>